<accession>A0A6C0JC92</accession>
<protein>
    <submittedName>
        <fullName evidence="1">Uncharacterized protein</fullName>
    </submittedName>
</protein>
<reference evidence="1" key="1">
    <citation type="journal article" date="2020" name="Nature">
        <title>Giant virus diversity and host interactions through global metagenomics.</title>
        <authorList>
            <person name="Schulz F."/>
            <person name="Roux S."/>
            <person name="Paez-Espino D."/>
            <person name="Jungbluth S."/>
            <person name="Walsh D.A."/>
            <person name="Denef V.J."/>
            <person name="McMahon K.D."/>
            <person name="Konstantinidis K.T."/>
            <person name="Eloe-Fadrosh E.A."/>
            <person name="Kyrpides N.C."/>
            <person name="Woyke T."/>
        </authorList>
    </citation>
    <scope>NUCLEOTIDE SEQUENCE</scope>
    <source>
        <strain evidence="1">GVMAG-M-3300025880-75</strain>
    </source>
</reference>
<dbReference type="EMBL" id="MN740358">
    <property type="protein sequence ID" value="QHU02461.1"/>
    <property type="molecule type" value="Genomic_DNA"/>
</dbReference>
<evidence type="ECO:0000313" key="1">
    <source>
        <dbReference type="EMBL" id="QHU02461.1"/>
    </source>
</evidence>
<dbReference type="AlphaFoldDB" id="A0A6C0JC92"/>
<proteinExistence type="predicted"/>
<sequence>MEPFIIFLIIFGIFVCFGLCSPSIAGNPTDTTSDNTGGSGGG</sequence>
<organism evidence="1">
    <name type="scientific">viral metagenome</name>
    <dbReference type="NCBI Taxonomy" id="1070528"/>
    <lineage>
        <taxon>unclassified sequences</taxon>
        <taxon>metagenomes</taxon>
        <taxon>organismal metagenomes</taxon>
    </lineage>
</organism>
<name>A0A6C0JC92_9ZZZZ</name>